<comment type="caution">
    <text evidence="1">The sequence shown here is derived from an EMBL/GenBank/DDBJ whole genome shotgun (WGS) entry which is preliminary data.</text>
</comment>
<protein>
    <submittedName>
        <fullName evidence="1">Uncharacterized protein</fullName>
    </submittedName>
</protein>
<dbReference type="AlphaFoldDB" id="A0AA38Z4F8"/>
<gene>
    <name evidence="1" type="ORF">PVL29_018206</name>
</gene>
<evidence type="ECO:0000313" key="1">
    <source>
        <dbReference type="EMBL" id="KAJ9682216.1"/>
    </source>
</evidence>
<name>A0AA38Z4F8_VITRO</name>
<dbReference type="Proteomes" id="UP001168098">
    <property type="component" value="Unassembled WGS sequence"/>
</dbReference>
<accession>A0AA38Z4F8</accession>
<dbReference type="EMBL" id="JARBHA010000014">
    <property type="protein sequence ID" value="KAJ9682216.1"/>
    <property type="molecule type" value="Genomic_DNA"/>
</dbReference>
<keyword evidence="2" id="KW-1185">Reference proteome</keyword>
<proteinExistence type="predicted"/>
<sequence>MKSLGTDLAIDYTKEKFEDWQRNSMYDKAMKVVKVGGSVVALIGAVTPLCTT</sequence>
<reference evidence="1 2" key="1">
    <citation type="journal article" date="2023" name="BMC Biotechnol.">
        <title>Vitis rotundifolia cv Carlos genome sequencing.</title>
        <authorList>
            <person name="Huff M."/>
            <person name="Hulse-Kemp A."/>
            <person name="Scheffler B."/>
            <person name="Youngblood R."/>
            <person name="Simpson S."/>
            <person name="Babiker E."/>
            <person name="Staton M."/>
        </authorList>
    </citation>
    <scope>NUCLEOTIDE SEQUENCE [LARGE SCALE GENOMIC DNA]</scope>
    <source>
        <tissue evidence="1">Leaf</tissue>
    </source>
</reference>
<evidence type="ECO:0000313" key="2">
    <source>
        <dbReference type="Proteomes" id="UP001168098"/>
    </source>
</evidence>
<organism evidence="1 2">
    <name type="scientific">Vitis rotundifolia</name>
    <name type="common">Muscadine grape</name>
    <dbReference type="NCBI Taxonomy" id="103349"/>
    <lineage>
        <taxon>Eukaryota</taxon>
        <taxon>Viridiplantae</taxon>
        <taxon>Streptophyta</taxon>
        <taxon>Embryophyta</taxon>
        <taxon>Tracheophyta</taxon>
        <taxon>Spermatophyta</taxon>
        <taxon>Magnoliopsida</taxon>
        <taxon>eudicotyledons</taxon>
        <taxon>Gunneridae</taxon>
        <taxon>Pentapetalae</taxon>
        <taxon>rosids</taxon>
        <taxon>Vitales</taxon>
        <taxon>Vitaceae</taxon>
        <taxon>Viteae</taxon>
        <taxon>Vitis</taxon>
    </lineage>
</organism>